<keyword evidence="2 4" id="KW-1133">Transmembrane helix</keyword>
<reference evidence="5 6" key="1">
    <citation type="submission" date="2019-03" db="EMBL/GenBank/DDBJ databases">
        <title>Single cell metagenomics reveals metabolic interactions within the superorganism composed of flagellate Streblomastix strix and complex community of Bacteroidetes bacteria on its surface.</title>
        <authorList>
            <person name="Treitli S.C."/>
            <person name="Kolisko M."/>
            <person name="Husnik F."/>
            <person name="Keeling P."/>
            <person name="Hampl V."/>
        </authorList>
    </citation>
    <scope>NUCLEOTIDE SEQUENCE [LARGE SCALE GENOMIC DNA]</scope>
    <source>
        <strain evidence="5">ST1C</strain>
    </source>
</reference>
<comment type="caution">
    <text evidence="5">The sequence shown here is derived from an EMBL/GenBank/DDBJ whole genome shotgun (WGS) entry which is preliminary data.</text>
</comment>
<accession>A0A5J4U417</accession>
<gene>
    <name evidence="5" type="ORF">EZS28_039374</name>
</gene>
<dbReference type="GO" id="GO:0005524">
    <property type="term" value="F:ATP binding"/>
    <property type="evidence" value="ECO:0007669"/>
    <property type="project" value="InterPro"/>
</dbReference>
<dbReference type="GO" id="GO:0016020">
    <property type="term" value="C:membrane"/>
    <property type="evidence" value="ECO:0007669"/>
    <property type="project" value="InterPro"/>
</dbReference>
<sequence>MKEQKRLENREESHCWLANVFFCFYFPFICKFRPVNNDDVYDNHTDDKCEKSVIRAQQYLYQRMDEYEKAKNKWEEKKIENPGKKFKEPQKPPLLWMLIFGVGTWKLIIGQILLFISTGLAVVQPLLMGLLLKAVKNKQNDLQANFPYVPGILIISFQV</sequence>
<dbReference type="InterPro" id="IPR036640">
    <property type="entry name" value="ABC1_TM_sf"/>
</dbReference>
<protein>
    <submittedName>
        <fullName evidence="5">Uncharacterized protein</fullName>
    </submittedName>
</protein>
<dbReference type="SUPFAM" id="SSF90123">
    <property type="entry name" value="ABC transporter transmembrane region"/>
    <property type="match status" value="1"/>
</dbReference>
<dbReference type="AlphaFoldDB" id="A0A5J4U417"/>
<dbReference type="EMBL" id="SNRW01020843">
    <property type="protein sequence ID" value="KAA6365099.1"/>
    <property type="molecule type" value="Genomic_DNA"/>
</dbReference>
<proteinExistence type="predicted"/>
<keyword evidence="3 4" id="KW-0472">Membrane</keyword>
<evidence type="ECO:0000313" key="5">
    <source>
        <dbReference type="EMBL" id="KAA6365099.1"/>
    </source>
</evidence>
<name>A0A5J4U417_9EUKA</name>
<feature type="transmembrane region" description="Helical" evidence="4">
    <location>
        <begin position="94"/>
        <end position="123"/>
    </location>
</feature>
<dbReference type="Proteomes" id="UP000324800">
    <property type="component" value="Unassembled WGS sequence"/>
</dbReference>
<evidence type="ECO:0000256" key="3">
    <source>
        <dbReference type="ARBA" id="ARBA00023136"/>
    </source>
</evidence>
<dbReference type="OrthoDB" id="6500128at2759"/>
<evidence type="ECO:0000256" key="4">
    <source>
        <dbReference type="SAM" id="Phobius"/>
    </source>
</evidence>
<evidence type="ECO:0000256" key="2">
    <source>
        <dbReference type="ARBA" id="ARBA00022989"/>
    </source>
</evidence>
<evidence type="ECO:0000313" key="6">
    <source>
        <dbReference type="Proteomes" id="UP000324800"/>
    </source>
</evidence>
<evidence type="ECO:0000256" key="1">
    <source>
        <dbReference type="ARBA" id="ARBA00022692"/>
    </source>
</evidence>
<keyword evidence="1 4" id="KW-0812">Transmembrane</keyword>
<organism evidence="5 6">
    <name type="scientific">Streblomastix strix</name>
    <dbReference type="NCBI Taxonomy" id="222440"/>
    <lineage>
        <taxon>Eukaryota</taxon>
        <taxon>Metamonada</taxon>
        <taxon>Preaxostyla</taxon>
        <taxon>Oxymonadida</taxon>
        <taxon>Streblomastigidae</taxon>
        <taxon>Streblomastix</taxon>
    </lineage>
</organism>